<evidence type="ECO:0008006" key="4">
    <source>
        <dbReference type="Google" id="ProtNLM"/>
    </source>
</evidence>
<dbReference type="InterPro" id="IPR005331">
    <property type="entry name" value="Sulfotransferase"/>
</dbReference>
<dbReference type="GO" id="GO:0008146">
    <property type="term" value="F:sulfotransferase activity"/>
    <property type="evidence" value="ECO:0007669"/>
    <property type="project" value="InterPro"/>
</dbReference>
<evidence type="ECO:0000313" key="3">
    <source>
        <dbReference type="Proteomes" id="UP000011087"/>
    </source>
</evidence>
<gene>
    <name evidence="1" type="ORF">GUITHDRAFT_138880</name>
</gene>
<keyword evidence="3" id="KW-1185">Reference proteome</keyword>
<dbReference type="KEGG" id="gtt:GUITHDRAFT_138880"/>
<reference evidence="2" key="3">
    <citation type="submission" date="2015-06" db="UniProtKB">
        <authorList>
            <consortium name="EnsemblProtists"/>
        </authorList>
    </citation>
    <scope>IDENTIFICATION</scope>
</reference>
<proteinExistence type="predicted"/>
<dbReference type="HOGENOM" id="CLU_094945_2_0_1"/>
<name>L1JAX0_GUITC</name>
<dbReference type="Pfam" id="PF03567">
    <property type="entry name" value="Sulfotransfer_2"/>
    <property type="match status" value="1"/>
</dbReference>
<dbReference type="Proteomes" id="UP000011087">
    <property type="component" value="Unassembled WGS sequence"/>
</dbReference>
<protein>
    <recommendedName>
        <fullName evidence="4">Sulfotransferase domain-containing protein</fullName>
    </recommendedName>
</protein>
<evidence type="ECO:0000313" key="2">
    <source>
        <dbReference type="EnsemblProtists" id="EKX45676"/>
    </source>
</evidence>
<reference evidence="3" key="2">
    <citation type="submission" date="2012-11" db="EMBL/GenBank/DDBJ databases">
        <authorList>
            <person name="Kuo A."/>
            <person name="Curtis B.A."/>
            <person name="Tanifuji G."/>
            <person name="Burki F."/>
            <person name="Gruber A."/>
            <person name="Irimia M."/>
            <person name="Maruyama S."/>
            <person name="Arias M.C."/>
            <person name="Ball S.G."/>
            <person name="Gile G.H."/>
            <person name="Hirakawa Y."/>
            <person name="Hopkins J.F."/>
            <person name="Rensing S.A."/>
            <person name="Schmutz J."/>
            <person name="Symeonidi A."/>
            <person name="Elias M."/>
            <person name="Eveleigh R.J."/>
            <person name="Herman E.K."/>
            <person name="Klute M.J."/>
            <person name="Nakayama T."/>
            <person name="Obornik M."/>
            <person name="Reyes-Prieto A."/>
            <person name="Armbrust E.V."/>
            <person name="Aves S.J."/>
            <person name="Beiko R.G."/>
            <person name="Coutinho P."/>
            <person name="Dacks J.B."/>
            <person name="Durnford D.G."/>
            <person name="Fast N.M."/>
            <person name="Green B.R."/>
            <person name="Grisdale C."/>
            <person name="Hempe F."/>
            <person name="Henrissat B."/>
            <person name="Hoppner M.P."/>
            <person name="Ishida K.-I."/>
            <person name="Kim E."/>
            <person name="Koreny L."/>
            <person name="Kroth P.G."/>
            <person name="Liu Y."/>
            <person name="Malik S.-B."/>
            <person name="Maier U.G."/>
            <person name="McRose D."/>
            <person name="Mock T."/>
            <person name="Neilson J.A."/>
            <person name="Onodera N.T."/>
            <person name="Poole A.M."/>
            <person name="Pritham E.J."/>
            <person name="Richards T.A."/>
            <person name="Rocap G."/>
            <person name="Roy S.W."/>
            <person name="Sarai C."/>
            <person name="Schaack S."/>
            <person name="Shirato S."/>
            <person name="Slamovits C.H."/>
            <person name="Spencer D.F."/>
            <person name="Suzuki S."/>
            <person name="Worden A.Z."/>
            <person name="Zauner S."/>
            <person name="Barry K."/>
            <person name="Bell C."/>
            <person name="Bharti A.K."/>
            <person name="Crow J.A."/>
            <person name="Grimwood J."/>
            <person name="Kramer R."/>
            <person name="Lindquist E."/>
            <person name="Lucas S."/>
            <person name="Salamov A."/>
            <person name="McFadden G.I."/>
            <person name="Lane C.E."/>
            <person name="Keeling P.J."/>
            <person name="Gray M.W."/>
            <person name="Grigoriev I.V."/>
            <person name="Archibald J.M."/>
        </authorList>
    </citation>
    <scope>NUCLEOTIDE SEQUENCE</scope>
    <source>
        <strain evidence="3">CCMP2712</strain>
    </source>
</reference>
<dbReference type="AlphaFoldDB" id="L1JAX0"/>
<accession>L1JAX0</accession>
<dbReference type="RefSeq" id="XP_005832656.1">
    <property type="nucleotide sequence ID" value="XM_005832599.1"/>
</dbReference>
<organism evidence="1">
    <name type="scientific">Guillardia theta (strain CCMP2712)</name>
    <name type="common">Cryptophyte</name>
    <dbReference type="NCBI Taxonomy" id="905079"/>
    <lineage>
        <taxon>Eukaryota</taxon>
        <taxon>Cryptophyceae</taxon>
        <taxon>Pyrenomonadales</taxon>
        <taxon>Geminigeraceae</taxon>
        <taxon>Guillardia</taxon>
    </lineage>
</organism>
<dbReference type="EMBL" id="JH992998">
    <property type="protein sequence ID" value="EKX45676.1"/>
    <property type="molecule type" value="Genomic_DNA"/>
</dbReference>
<sequence>MRALDFGNLTHPGPDGSKTSQPQMYFLCYMNDRWKAMLLHIPKNAGSSVAENLADIFCAATENATCDTKEQRMKHFKISEKCVKNPSYFSFAFTRNPWDRAVSFWSYGLKRRQLAVKDLKKRKELAAKYCSFRQFLFNKGRGGCGYHTEYEQYPLIYDSKGRPGLNFLGRVEHFQRDFQAILMRIDPTGKLLAVYRKLGFVMHNDSGHRPYQDYYSDDEMKTRVTAKWPQDVKLGYTFNFTGVKMNITTYADGKPAAELMFGDVA</sequence>
<dbReference type="EnsemblProtists" id="EKX45676">
    <property type="protein sequence ID" value="EKX45676"/>
    <property type="gene ID" value="GUITHDRAFT_138880"/>
</dbReference>
<evidence type="ECO:0000313" key="1">
    <source>
        <dbReference type="EMBL" id="EKX45676.1"/>
    </source>
</evidence>
<dbReference type="GO" id="GO:0016020">
    <property type="term" value="C:membrane"/>
    <property type="evidence" value="ECO:0007669"/>
    <property type="project" value="InterPro"/>
</dbReference>
<reference evidence="1 3" key="1">
    <citation type="journal article" date="2012" name="Nature">
        <title>Algal genomes reveal evolutionary mosaicism and the fate of nucleomorphs.</title>
        <authorList>
            <consortium name="DOE Joint Genome Institute"/>
            <person name="Curtis B.A."/>
            <person name="Tanifuji G."/>
            <person name="Burki F."/>
            <person name="Gruber A."/>
            <person name="Irimia M."/>
            <person name="Maruyama S."/>
            <person name="Arias M.C."/>
            <person name="Ball S.G."/>
            <person name="Gile G.H."/>
            <person name="Hirakawa Y."/>
            <person name="Hopkins J.F."/>
            <person name="Kuo A."/>
            <person name="Rensing S.A."/>
            <person name="Schmutz J."/>
            <person name="Symeonidi A."/>
            <person name="Elias M."/>
            <person name="Eveleigh R.J."/>
            <person name="Herman E.K."/>
            <person name="Klute M.J."/>
            <person name="Nakayama T."/>
            <person name="Obornik M."/>
            <person name="Reyes-Prieto A."/>
            <person name="Armbrust E.V."/>
            <person name="Aves S.J."/>
            <person name="Beiko R.G."/>
            <person name="Coutinho P."/>
            <person name="Dacks J.B."/>
            <person name="Durnford D.G."/>
            <person name="Fast N.M."/>
            <person name="Green B.R."/>
            <person name="Grisdale C.J."/>
            <person name="Hempel F."/>
            <person name="Henrissat B."/>
            <person name="Hoppner M.P."/>
            <person name="Ishida K."/>
            <person name="Kim E."/>
            <person name="Koreny L."/>
            <person name="Kroth P.G."/>
            <person name="Liu Y."/>
            <person name="Malik S.B."/>
            <person name="Maier U.G."/>
            <person name="McRose D."/>
            <person name="Mock T."/>
            <person name="Neilson J.A."/>
            <person name="Onodera N.T."/>
            <person name="Poole A.M."/>
            <person name="Pritham E.J."/>
            <person name="Richards T.A."/>
            <person name="Rocap G."/>
            <person name="Roy S.W."/>
            <person name="Sarai C."/>
            <person name="Schaack S."/>
            <person name="Shirato S."/>
            <person name="Slamovits C.H."/>
            <person name="Spencer D.F."/>
            <person name="Suzuki S."/>
            <person name="Worden A.Z."/>
            <person name="Zauner S."/>
            <person name="Barry K."/>
            <person name="Bell C."/>
            <person name="Bharti A.K."/>
            <person name="Crow J.A."/>
            <person name="Grimwood J."/>
            <person name="Kramer R."/>
            <person name="Lindquist E."/>
            <person name="Lucas S."/>
            <person name="Salamov A."/>
            <person name="McFadden G.I."/>
            <person name="Lane C.E."/>
            <person name="Keeling P.J."/>
            <person name="Gray M.W."/>
            <person name="Grigoriev I.V."/>
            <person name="Archibald J.M."/>
        </authorList>
    </citation>
    <scope>NUCLEOTIDE SEQUENCE</scope>
    <source>
        <strain evidence="1 3">CCMP2712</strain>
    </source>
</reference>
<dbReference type="PaxDb" id="55529-EKX45676"/>
<dbReference type="OrthoDB" id="48731at2759"/>
<dbReference type="GeneID" id="17302210"/>